<evidence type="ECO:0000313" key="5">
    <source>
        <dbReference type="Proteomes" id="UP000800235"/>
    </source>
</evidence>
<evidence type="ECO:0000256" key="1">
    <source>
        <dbReference type="SAM" id="Coils"/>
    </source>
</evidence>
<evidence type="ECO:0000259" key="3">
    <source>
        <dbReference type="Pfam" id="PF07500"/>
    </source>
</evidence>
<keyword evidence="1" id="KW-0175">Coiled coil</keyword>
<dbReference type="AlphaFoldDB" id="A0A9P4P4T8"/>
<name>A0A9P4P4T8_9PEZI</name>
<dbReference type="Gene3D" id="1.10.472.30">
    <property type="entry name" value="Transcription elongation factor S-II, central domain"/>
    <property type="match status" value="1"/>
</dbReference>
<proteinExistence type="predicted"/>
<gene>
    <name evidence="4" type="ORF">EJ08DRAFT_691066</name>
</gene>
<evidence type="ECO:0000256" key="2">
    <source>
        <dbReference type="SAM" id="MobiDB-lite"/>
    </source>
</evidence>
<feature type="domain" description="TFIIS central" evidence="3">
    <location>
        <begin position="257"/>
        <end position="328"/>
    </location>
</feature>
<protein>
    <recommendedName>
        <fullName evidence="3">TFIIS central domain-containing protein</fullName>
    </recommendedName>
</protein>
<dbReference type="Proteomes" id="UP000800235">
    <property type="component" value="Unassembled WGS sequence"/>
</dbReference>
<feature type="region of interest" description="Disordered" evidence="2">
    <location>
        <begin position="137"/>
        <end position="156"/>
    </location>
</feature>
<evidence type="ECO:0000313" key="4">
    <source>
        <dbReference type="EMBL" id="KAF2436743.1"/>
    </source>
</evidence>
<dbReference type="Pfam" id="PF07500">
    <property type="entry name" value="TFIIS_M"/>
    <property type="match status" value="1"/>
</dbReference>
<keyword evidence="5" id="KW-1185">Reference proteome</keyword>
<dbReference type="SUPFAM" id="SSF46942">
    <property type="entry name" value="Elongation factor TFIIS domain 2"/>
    <property type="match status" value="1"/>
</dbReference>
<dbReference type="InterPro" id="IPR036575">
    <property type="entry name" value="TFIIS_cen_dom_sf"/>
</dbReference>
<comment type="caution">
    <text evidence="4">The sequence shown here is derived from an EMBL/GenBank/DDBJ whole genome shotgun (WGS) entry which is preliminary data.</text>
</comment>
<dbReference type="EMBL" id="MU007009">
    <property type="protein sequence ID" value="KAF2436743.1"/>
    <property type="molecule type" value="Genomic_DNA"/>
</dbReference>
<organism evidence="4 5">
    <name type="scientific">Tothia fuscella</name>
    <dbReference type="NCBI Taxonomy" id="1048955"/>
    <lineage>
        <taxon>Eukaryota</taxon>
        <taxon>Fungi</taxon>
        <taxon>Dikarya</taxon>
        <taxon>Ascomycota</taxon>
        <taxon>Pezizomycotina</taxon>
        <taxon>Dothideomycetes</taxon>
        <taxon>Pleosporomycetidae</taxon>
        <taxon>Venturiales</taxon>
        <taxon>Cylindrosympodiaceae</taxon>
        <taxon>Tothia</taxon>
    </lineage>
</organism>
<feature type="coiled-coil region" evidence="1">
    <location>
        <begin position="29"/>
        <end position="70"/>
    </location>
</feature>
<accession>A0A9P4P4T8</accession>
<feature type="compositionally biased region" description="Polar residues" evidence="2">
    <location>
        <begin position="137"/>
        <end position="155"/>
    </location>
</feature>
<dbReference type="GO" id="GO:0006351">
    <property type="term" value="P:DNA-templated transcription"/>
    <property type="evidence" value="ECO:0007669"/>
    <property type="project" value="InterPro"/>
</dbReference>
<dbReference type="InterPro" id="IPR003618">
    <property type="entry name" value="TFIIS_cen_dom"/>
</dbReference>
<sequence length="329" mass="37281">MAETPIAIAALHAIVAGFDSRKEEIRGKCAKLEKRIKESDVSNAQAEAEVAELRKKLDEAERRDARCKNERLQLANVRMPTYKYPSRDTKTNSVYPRLLALANILIVRLGGRKKIQRFYDECQEELSYFEFVRASNTSNGQGSQNQHTPKRNQQSLDEETILDAEEPLINKRSKLNRDTNEDYSQYHEFIRADADSTSGSRSQAVRSQFDTHINPYPSAVPKSATEVVRLAHSIEVGFCTWITDPQHEFPDIDITFAAKAEQYASETLQELSAVYGTQRRTEYTMHLRAIATNAKDHAHLAKKIYSGELSAQEIARTKVDDLASDELKA</sequence>
<reference evidence="4" key="1">
    <citation type="journal article" date="2020" name="Stud. Mycol.">
        <title>101 Dothideomycetes genomes: a test case for predicting lifestyles and emergence of pathogens.</title>
        <authorList>
            <person name="Haridas S."/>
            <person name="Albert R."/>
            <person name="Binder M."/>
            <person name="Bloem J."/>
            <person name="Labutti K."/>
            <person name="Salamov A."/>
            <person name="Andreopoulos B."/>
            <person name="Baker S."/>
            <person name="Barry K."/>
            <person name="Bills G."/>
            <person name="Bluhm B."/>
            <person name="Cannon C."/>
            <person name="Castanera R."/>
            <person name="Culley D."/>
            <person name="Daum C."/>
            <person name="Ezra D."/>
            <person name="Gonzalez J."/>
            <person name="Henrissat B."/>
            <person name="Kuo A."/>
            <person name="Liang C."/>
            <person name="Lipzen A."/>
            <person name="Lutzoni F."/>
            <person name="Magnuson J."/>
            <person name="Mondo S."/>
            <person name="Nolan M."/>
            <person name="Ohm R."/>
            <person name="Pangilinan J."/>
            <person name="Park H.-J."/>
            <person name="Ramirez L."/>
            <person name="Alfaro M."/>
            <person name="Sun H."/>
            <person name="Tritt A."/>
            <person name="Yoshinaga Y."/>
            <person name="Zwiers L.-H."/>
            <person name="Turgeon B."/>
            <person name="Goodwin S."/>
            <person name="Spatafora J."/>
            <person name="Crous P."/>
            <person name="Grigoriev I."/>
        </authorList>
    </citation>
    <scope>NUCLEOTIDE SEQUENCE</scope>
    <source>
        <strain evidence="4">CBS 130266</strain>
    </source>
</reference>